<name>A0A8S4N3X1_OWEFU</name>
<dbReference type="GO" id="GO:0050479">
    <property type="term" value="F:glyceryl-ether monooxygenase activity"/>
    <property type="evidence" value="ECO:0007669"/>
    <property type="project" value="UniProtKB-EC"/>
</dbReference>
<feature type="domain" description="Fatty acid hydroxylase" evidence="15">
    <location>
        <begin position="119"/>
        <end position="250"/>
    </location>
</feature>
<evidence type="ECO:0000256" key="6">
    <source>
        <dbReference type="ARBA" id="ARBA00023002"/>
    </source>
</evidence>
<evidence type="ECO:0000256" key="14">
    <source>
        <dbReference type="SAM" id="Phobius"/>
    </source>
</evidence>
<evidence type="ECO:0000256" key="4">
    <source>
        <dbReference type="ARBA" id="ARBA00022824"/>
    </source>
</evidence>
<dbReference type="OrthoDB" id="6354873at2759"/>
<evidence type="ECO:0000256" key="5">
    <source>
        <dbReference type="ARBA" id="ARBA00022989"/>
    </source>
</evidence>
<keyword evidence="4" id="KW-0256">Endoplasmic reticulum</keyword>
<dbReference type="InterPro" id="IPR056853">
    <property type="entry name" value="AGMP_C"/>
</dbReference>
<dbReference type="AlphaFoldDB" id="A0A8S4N3X1"/>
<evidence type="ECO:0000259" key="16">
    <source>
        <dbReference type="Pfam" id="PF24858"/>
    </source>
</evidence>
<keyword evidence="8" id="KW-0443">Lipid metabolism</keyword>
<evidence type="ECO:0000259" key="15">
    <source>
        <dbReference type="Pfam" id="PF04116"/>
    </source>
</evidence>
<dbReference type="PANTHER" id="PTHR21624">
    <property type="entry name" value="STEROL DESATURASE-RELATED PROTEIN"/>
    <property type="match status" value="1"/>
</dbReference>
<evidence type="ECO:0000313" key="18">
    <source>
        <dbReference type="Proteomes" id="UP000749559"/>
    </source>
</evidence>
<dbReference type="GO" id="GO:0006643">
    <property type="term" value="P:membrane lipid metabolic process"/>
    <property type="evidence" value="ECO:0007669"/>
    <property type="project" value="TreeGrafter"/>
</dbReference>
<evidence type="ECO:0000256" key="9">
    <source>
        <dbReference type="ARBA" id="ARBA00023136"/>
    </source>
</evidence>
<evidence type="ECO:0000256" key="3">
    <source>
        <dbReference type="ARBA" id="ARBA00022692"/>
    </source>
</evidence>
<dbReference type="EMBL" id="CAIIXF020000001">
    <property type="protein sequence ID" value="CAH1775783.1"/>
    <property type="molecule type" value="Genomic_DNA"/>
</dbReference>
<feature type="transmembrane region" description="Helical" evidence="14">
    <location>
        <begin position="336"/>
        <end position="354"/>
    </location>
</feature>
<feature type="transmembrane region" description="Helical" evidence="14">
    <location>
        <begin position="172"/>
        <end position="189"/>
    </location>
</feature>
<dbReference type="GO" id="GO:0005789">
    <property type="term" value="C:endoplasmic reticulum membrane"/>
    <property type="evidence" value="ECO:0007669"/>
    <property type="project" value="UniProtKB-SubCell"/>
</dbReference>
<keyword evidence="3 14" id="KW-0812">Transmembrane</keyword>
<keyword evidence="6" id="KW-0560">Oxidoreductase</keyword>
<comment type="cofactor">
    <cofactor evidence="1">
        <name>Fe cation</name>
        <dbReference type="ChEBI" id="CHEBI:24875"/>
    </cofactor>
</comment>
<proteinExistence type="inferred from homology"/>
<keyword evidence="7" id="KW-0408">Iron</keyword>
<organism evidence="17 18">
    <name type="scientific">Owenia fusiformis</name>
    <name type="common">Polychaete worm</name>
    <dbReference type="NCBI Taxonomy" id="6347"/>
    <lineage>
        <taxon>Eukaryota</taxon>
        <taxon>Metazoa</taxon>
        <taxon>Spiralia</taxon>
        <taxon>Lophotrochozoa</taxon>
        <taxon>Annelida</taxon>
        <taxon>Polychaeta</taxon>
        <taxon>Sedentaria</taxon>
        <taxon>Canalipalpata</taxon>
        <taxon>Sabellida</taxon>
        <taxon>Oweniida</taxon>
        <taxon>Oweniidae</taxon>
        <taxon>Owenia</taxon>
    </lineage>
</organism>
<evidence type="ECO:0000256" key="11">
    <source>
        <dbReference type="ARBA" id="ARBA00039026"/>
    </source>
</evidence>
<dbReference type="InterPro" id="IPR051689">
    <property type="entry name" value="Sterol_desaturase/TMEM195"/>
</dbReference>
<feature type="non-terminal residue" evidence="17">
    <location>
        <position position="471"/>
    </location>
</feature>
<feature type="domain" description="Alkylglycerol monooxygenase C-terminal" evidence="16">
    <location>
        <begin position="339"/>
        <end position="414"/>
    </location>
</feature>
<evidence type="ECO:0000256" key="2">
    <source>
        <dbReference type="ARBA" id="ARBA00004477"/>
    </source>
</evidence>
<evidence type="ECO:0000256" key="7">
    <source>
        <dbReference type="ARBA" id="ARBA00023004"/>
    </source>
</evidence>
<keyword evidence="9 14" id="KW-0472">Membrane</keyword>
<protein>
    <recommendedName>
        <fullName evidence="12">Alkylglycerol monooxygenase</fullName>
        <ecNumber evidence="11">1.14.16.5</ecNumber>
    </recommendedName>
</protein>
<keyword evidence="5 14" id="KW-1133">Transmembrane helix</keyword>
<evidence type="ECO:0000256" key="1">
    <source>
        <dbReference type="ARBA" id="ARBA00001962"/>
    </source>
</evidence>
<comment type="similarity">
    <text evidence="10">Belongs to the sterol desaturase family. TMEM195 subfamily.</text>
</comment>
<comment type="caution">
    <text evidence="17">The sequence shown here is derived from an EMBL/GenBank/DDBJ whole genome shotgun (WGS) entry which is preliminary data.</text>
</comment>
<keyword evidence="18" id="KW-1185">Reference proteome</keyword>
<feature type="transmembrane region" description="Helical" evidence="14">
    <location>
        <begin position="417"/>
        <end position="437"/>
    </location>
</feature>
<evidence type="ECO:0000256" key="8">
    <source>
        <dbReference type="ARBA" id="ARBA00023098"/>
    </source>
</evidence>
<sequence length="471" mass="54531">YTTNMDGIFKVPLTTGFRYLFYAVTPNETTFEHVEDVPNYVEQVTPFFLLSILLEYAICHVTGSRKMRLHNDGYVSIVQGLCSELPRMLFRSAEVASYIWMYNNWRITELPWNSAFTWWLAFFGVDLGYYWFHRLAHESNFMWAAHQVHHSSEDYNLSTALRQSVLQKYTSWIFYFPMALCIPPPVFMVHKQFNLLYQFWIHTELVGTLGPLEYILNTPSHHRVHHGRNPYCIDKNYAGTLIIWDRMFGTFQAEDEEVVYGLTHPINTWQTWDIQLGHLKYMWGLLCSTPGLSNKLSVIFKGPGWTKEKPNLRLGDPNDLPKVKAPVKAYNTQNPLWTRVYVWVQFFITLGISQEVTIRKMGLSQSTVLLCMIFLFMSLYTSGAILEKRAHGAVLECLRCAVFCGVNMYIVSQRDTVPVILHILQGLFIVFTAVWTVQSIRLLSGTDIFESHQTATNGIQNGIQKPLDKND</sequence>
<evidence type="ECO:0000256" key="13">
    <source>
        <dbReference type="ARBA" id="ARBA00047556"/>
    </source>
</evidence>
<evidence type="ECO:0000256" key="10">
    <source>
        <dbReference type="ARBA" id="ARBA00038190"/>
    </source>
</evidence>
<dbReference type="GO" id="GO:0008610">
    <property type="term" value="P:lipid biosynthetic process"/>
    <property type="evidence" value="ECO:0007669"/>
    <property type="project" value="InterPro"/>
</dbReference>
<dbReference type="PANTHER" id="PTHR21624:SF1">
    <property type="entry name" value="ALKYLGLYCEROL MONOOXYGENASE"/>
    <property type="match status" value="1"/>
</dbReference>
<dbReference type="Proteomes" id="UP000749559">
    <property type="component" value="Unassembled WGS sequence"/>
</dbReference>
<feature type="transmembrane region" description="Helical" evidence="14">
    <location>
        <begin position="366"/>
        <end position="386"/>
    </location>
</feature>
<dbReference type="GO" id="GO:0005506">
    <property type="term" value="F:iron ion binding"/>
    <property type="evidence" value="ECO:0007669"/>
    <property type="project" value="InterPro"/>
</dbReference>
<gene>
    <name evidence="17" type="ORF">OFUS_LOCUS3037</name>
</gene>
<feature type="transmembrane region" description="Helical" evidence="14">
    <location>
        <begin position="110"/>
        <end position="132"/>
    </location>
</feature>
<dbReference type="InterPro" id="IPR006694">
    <property type="entry name" value="Fatty_acid_hydroxylase"/>
</dbReference>
<accession>A0A8S4N3X1</accession>
<comment type="subcellular location">
    <subcellularLocation>
        <location evidence="2">Endoplasmic reticulum membrane</location>
        <topology evidence="2">Multi-pass membrane protein</topology>
    </subcellularLocation>
</comment>
<evidence type="ECO:0000256" key="12">
    <source>
        <dbReference type="ARBA" id="ARBA00040992"/>
    </source>
</evidence>
<dbReference type="Pfam" id="PF24858">
    <property type="entry name" value="AGMP_C"/>
    <property type="match status" value="1"/>
</dbReference>
<dbReference type="EC" id="1.14.16.5" evidence="11"/>
<dbReference type="Pfam" id="PF04116">
    <property type="entry name" value="FA_hydroxylase"/>
    <property type="match status" value="1"/>
</dbReference>
<reference evidence="17" key="1">
    <citation type="submission" date="2022-03" db="EMBL/GenBank/DDBJ databases">
        <authorList>
            <person name="Martin C."/>
        </authorList>
    </citation>
    <scope>NUCLEOTIDE SEQUENCE</scope>
</reference>
<evidence type="ECO:0000313" key="17">
    <source>
        <dbReference type="EMBL" id="CAH1775783.1"/>
    </source>
</evidence>
<comment type="catalytic activity">
    <reaction evidence="13">
        <text>1-O-(1,2-saturated-alkyl)-sn-glycerol + (6R)-L-erythro-5,6,7,8-tetrahydrobiopterin + O2 = a 1-(1-hydroxyalkyl)-sn-glycerol + (6R)-L-erythro-6,7-dihydrobiopterin + H2O</text>
        <dbReference type="Rhea" id="RHEA:36255"/>
        <dbReference type="ChEBI" id="CHEBI:15377"/>
        <dbReference type="ChEBI" id="CHEBI:15379"/>
        <dbReference type="ChEBI" id="CHEBI:43120"/>
        <dbReference type="ChEBI" id="CHEBI:59560"/>
        <dbReference type="ChEBI" id="CHEBI:73418"/>
        <dbReference type="ChEBI" id="CHEBI:83957"/>
        <dbReference type="EC" id="1.14.16.5"/>
    </reaction>
</comment>